<dbReference type="Proteomes" id="UP000204031">
    <property type="component" value="Segment"/>
</dbReference>
<dbReference type="KEGG" id="vg:15010671"/>
<proteinExistence type="predicted"/>
<dbReference type="GO" id="GO:0003676">
    <property type="term" value="F:nucleic acid binding"/>
    <property type="evidence" value="ECO:0007669"/>
    <property type="project" value="InterPro"/>
</dbReference>
<evidence type="ECO:0000313" key="2">
    <source>
        <dbReference type="EMBL" id="AGH57068.1"/>
    </source>
</evidence>
<dbReference type="GeneID" id="15010671"/>
<dbReference type="CDD" id="cd00085">
    <property type="entry name" value="HNHc"/>
    <property type="match status" value="1"/>
</dbReference>
<sequence>MTYTTQLPRPKCECGNLCKKGGKSVEGFQLYRSKCSPCLNKVEKQGKATRNNRRYVNAQHKEECCSRCGFLPEHPCQLDVDHIDGNPNNYAEDNIQTLCANCHRLKTYQNKDWESPSLKS</sequence>
<evidence type="ECO:0000259" key="1">
    <source>
        <dbReference type="SMART" id="SM00507"/>
    </source>
</evidence>
<reference evidence="2 3" key="1">
    <citation type="submission" date="2010-11" db="EMBL/GenBank/DDBJ databases">
        <title>The Genome Sequence of Vibrio phage VBP47.</title>
        <authorList>
            <consortium name="The Broad Institute Genome Sequencing Platform"/>
            <person name="Henn M.R."/>
            <person name="Wharam S."/>
            <person name="Gilg I."/>
            <person name="Martinez Martinez J."/>
            <person name="Wilson W."/>
            <person name="Levin J."/>
            <person name="Malboeuf C."/>
            <person name="Casali M."/>
            <person name="Russ C."/>
            <person name="Lennon N."/>
            <person name="Chapman S.B."/>
            <person name="Erlich R."/>
            <person name="Young S.K."/>
            <person name="Yandava C."/>
            <person name="Zeng Q."/>
            <person name="Fitzgerald M.F."/>
            <person name="Alvarado L."/>
            <person name="Anderson S."/>
            <person name="Berlin A."/>
            <person name="Chen Z."/>
            <person name="Freedman E."/>
            <person name="Gellesch M."/>
            <person name="Goldberg J."/>
            <person name="Green L."/>
            <person name="Griggs A."/>
            <person name="Gujja S."/>
            <person name="Heilman E."/>
            <person name="Heiman D."/>
            <person name="Hollinger A."/>
            <person name="Howarth C."/>
            <person name="Larson L."/>
            <person name="Mehta T."/>
            <person name="Neiman D."/>
            <person name="Pearson M."/>
            <person name="Roberts A."/>
            <person name="Ryan E."/>
            <person name="Saif S."/>
            <person name="Shea T."/>
            <person name="Shenoy N."/>
            <person name="Sisk P."/>
            <person name="Stolte C."/>
            <person name="Sykes S."/>
            <person name="White J."/>
            <person name="Haas B."/>
            <person name="Nusbaum C."/>
            <person name="Birren B."/>
        </authorList>
    </citation>
    <scope>NUCLEOTIDE SEQUENCE [LARGE SCALE GENOMIC DNA]</scope>
    <source>
        <strain evidence="2 3">VBP47</strain>
    </source>
</reference>
<keyword evidence="3" id="KW-1185">Reference proteome</keyword>
<name>M4SM22_9CAUD</name>
<dbReference type="GO" id="GO:0008270">
    <property type="term" value="F:zinc ion binding"/>
    <property type="evidence" value="ECO:0007669"/>
    <property type="project" value="InterPro"/>
</dbReference>
<dbReference type="EMBL" id="HQ634194">
    <property type="protein sequence ID" value="AGH57068.1"/>
    <property type="molecule type" value="Genomic_DNA"/>
</dbReference>
<feature type="domain" description="HNH nuclease" evidence="1">
    <location>
        <begin position="51"/>
        <end position="104"/>
    </location>
</feature>
<dbReference type="SMART" id="SM00507">
    <property type="entry name" value="HNHc"/>
    <property type="match status" value="1"/>
</dbReference>
<dbReference type="GO" id="GO:0004519">
    <property type="term" value="F:endonuclease activity"/>
    <property type="evidence" value="ECO:0007669"/>
    <property type="project" value="InterPro"/>
</dbReference>
<protein>
    <recommendedName>
        <fullName evidence="1">HNH nuclease domain-containing protein</fullName>
    </recommendedName>
</protein>
<gene>
    <name evidence="2" type="ORF">VPNG_00044</name>
</gene>
<organism evidence="2 3">
    <name type="scientific">Vibrio phage VBP47</name>
    <dbReference type="NCBI Taxonomy" id="754073"/>
    <lineage>
        <taxon>Viruses</taxon>
        <taxon>Duplodnaviria</taxon>
        <taxon>Heunggongvirae</taxon>
        <taxon>Uroviricota</taxon>
        <taxon>Caudoviricetes</taxon>
        <taxon>Schitoviridae</taxon>
        <taxon>Fuhrmanvirinae</taxon>
        <taxon>Stoningtonvirus</taxon>
        <taxon>Stoningtonvirus VBP47</taxon>
    </lineage>
</organism>
<dbReference type="OrthoDB" id="27681at10239"/>
<dbReference type="Pfam" id="PF01844">
    <property type="entry name" value="HNH"/>
    <property type="match status" value="1"/>
</dbReference>
<dbReference type="RefSeq" id="YP_007674139.1">
    <property type="nucleotide sequence ID" value="NC_020848.1"/>
</dbReference>
<evidence type="ECO:0000313" key="3">
    <source>
        <dbReference type="Proteomes" id="UP000204031"/>
    </source>
</evidence>
<dbReference type="InterPro" id="IPR002711">
    <property type="entry name" value="HNH"/>
</dbReference>
<accession>M4SM22</accession>
<dbReference type="InterPro" id="IPR003615">
    <property type="entry name" value="HNH_nuc"/>
</dbReference>